<dbReference type="EMBL" id="JAPZBQ010000004">
    <property type="protein sequence ID" value="KAJ5335505.1"/>
    <property type="molecule type" value="Genomic_DNA"/>
</dbReference>
<name>A0A9W9QLS6_PENBR</name>
<accession>A0A9W9QLS6</accession>
<protein>
    <submittedName>
        <fullName evidence="2">Uncharacterized protein</fullName>
    </submittedName>
</protein>
<organism evidence="2 3">
    <name type="scientific">Penicillium brevicompactum</name>
    <dbReference type="NCBI Taxonomy" id="5074"/>
    <lineage>
        <taxon>Eukaryota</taxon>
        <taxon>Fungi</taxon>
        <taxon>Dikarya</taxon>
        <taxon>Ascomycota</taxon>
        <taxon>Pezizomycotina</taxon>
        <taxon>Eurotiomycetes</taxon>
        <taxon>Eurotiomycetidae</taxon>
        <taxon>Eurotiales</taxon>
        <taxon>Aspergillaceae</taxon>
        <taxon>Penicillium</taxon>
    </lineage>
</organism>
<evidence type="ECO:0000313" key="3">
    <source>
        <dbReference type="Proteomes" id="UP001147695"/>
    </source>
</evidence>
<dbReference type="Proteomes" id="UP001147695">
    <property type="component" value="Unassembled WGS sequence"/>
</dbReference>
<dbReference type="AlphaFoldDB" id="A0A9W9QLS6"/>
<feature type="compositionally biased region" description="Low complexity" evidence="1">
    <location>
        <begin position="156"/>
        <end position="177"/>
    </location>
</feature>
<feature type="region of interest" description="Disordered" evidence="1">
    <location>
        <begin position="141"/>
        <end position="177"/>
    </location>
</feature>
<feature type="compositionally biased region" description="Polar residues" evidence="1">
    <location>
        <begin position="621"/>
        <end position="635"/>
    </location>
</feature>
<proteinExistence type="predicted"/>
<gene>
    <name evidence="2" type="ORF">N7452_007908</name>
</gene>
<reference evidence="2" key="1">
    <citation type="submission" date="2022-12" db="EMBL/GenBank/DDBJ databases">
        <authorList>
            <person name="Petersen C."/>
        </authorList>
    </citation>
    <scope>NUCLEOTIDE SEQUENCE</scope>
    <source>
        <strain evidence="2">IBT 35673</strain>
    </source>
</reference>
<reference evidence="2" key="2">
    <citation type="journal article" date="2023" name="IMA Fungus">
        <title>Comparative genomic study of the Penicillium genus elucidates a diverse pangenome and 15 lateral gene transfer events.</title>
        <authorList>
            <person name="Petersen C."/>
            <person name="Sorensen T."/>
            <person name="Nielsen M.R."/>
            <person name="Sondergaard T.E."/>
            <person name="Sorensen J.L."/>
            <person name="Fitzpatrick D.A."/>
            <person name="Frisvad J.C."/>
            <person name="Nielsen K.L."/>
        </authorList>
    </citation>
    <scope>NUCLEOTIDE SEQUENCE</scope>
    <source>
        <strain evidence="2">IBT 35673</strain>
    </source>
</reference>
<sequence>MSFHGTSASTVTGTSTAAEIFNSSDNVSDLNSHSAIATMTDIPSSTEDGAIPLTTYSSHSVTSVTTVTGVTSDSHTSIVGEDHHTTLIPIVGGAHCWFCPPNTDTGFGLFGMGSPGVYPPGPPPPGFPSSLPAITINSIGEPTYASANSDPEPSDESTSSTSTPSASFTSSSSSCTITDTASSCTVITSYIVNTAKSTTETVTSSSCSPISACAATGTTEVSLTTSTVTAKCYRFPDTTSSEAKRDLIEEKTAFSDSLLFPRGQGRDKGYPQFGTCKLIKDPLIVPGHPGPSNIVSFMEERNIPLEGVYIVPDQNCGVGPKVTLLSDFEALTSQVYYDQEKRKYAAMGLTKSPFVQTEHVYELQILPAFLSHIIEKKLISCDDLNQKFFSIDGRNLGQELFDQLPSKAYPDFVLLDNGVNDWKGKIFSGNLKGGSDTGKRLKEIYNVAMAFSYMRIEDVYTKFQTSNARIYEFLRDTFDSCDSQPAPNDGWAPTYSSFMSSYLSSQGAKASTVMAGRWNNANRDTRNGQAETDALSLLMQEYPSTSWGFDIDTLLSWPAAAKGKRTACSLDVSTSSSDTSTASPSQTSEESTSGSSTKNGSSTTSNSMSGSSTSVPATPGSPINSQSSPTQTQAPMETLGTGKITGSSTLYIAIPTVSSLYVVEPVTNYAPLPSGFEVTTLPPATWVSSRCFVGEGDWVKTPGACFCFTWRQTDIVEGSSDNVERVTAFGGDYRPIASCSTTITF</sequence>
<comment type="caution">
    <text evidence="2">The sequence shown here is derived from an EMBL/GenBank/DDBJ whole genome shotgun (WGS) entry which is preliminary data.</text>
</comment>
<evidence type="ECO:0000313" key="2">
    <source>
        <dbReference type="EMBL" id="KAJ5335505.1"/>
    </source>
</evidence>
<evidence type="ECO:0000256" key="1">
    <source>
        <dbReference type="SAM" id="MobiDB-lite"/>
    </source>
</evidence>
<feature type="compositionally biased region" description="Low complexity" evidence="1">
    <location>
        <begin position="573"/>
        <end position="614"/>
    </location>
</feature>
<feature type="region of interest" description="Disordered" evidence="1">
    <location>
        <begin position="571"/>
        <end position="640"/>
    </location>
</feature>